<dbReference type="GO" id="GO:0071973">
    <property type="term" value="P:bacterial-type flagellum-dependent cell motility"/>
    <property type="evidence" value="ECO:0007669"/>
    <property type="project" value="InterPro"/>
</dbReference>
<dbReference type="SUPFAM" id="SSF48029">
    <property type="entry name" value="FliG"/>
    <property type="match status" value="2"/>
</dbReference>
<gene>
    <name evidence="13" type="ORF">HY3_09465</name>
</gene>
<evidence type="ECO:0000256" key="3">
    <source>
        <dbReference type="ARBA" id="ARBA00010299"/>
    </source>
</evidence>
<evidence type="ECO:0000256" key="10">
    <source>
        <dbReference type="ARBA" id="ARBA00025598"/>
    </source>
</evidence>
<accession>A0A062U6I4</accession>
<sequence>MSIALEQKQAVPRPAATNAIQPAGSARVTHLTRAQRAAVVIAVLGEAEARPIVEKLDDRTMSRVAAALETISVLDKQELAEIAMDFLKEMRAASGSFAGGQNKAREIIANVLDQGRYEQIYGLSNEADDADPESDDTWSRLERHDARQVATYFQTLTPNIIALLLRKLDVSVASEIIGFLDNELLDPVIGHLVEDEAPDQEIYSVLAHMVEMELLNNTEAETQDDTSHLEAVGEILSLIPGDKRDRVIAFLNNEHESKMRSIERVMFTIDSLPEILPRSIVPVVFRELGEDSMTQLLASLRNGGAGVSEYLLGNISSRLADQYRLQMEDIAQMSAEKAEKVQRQFLMSLMMLKRQGGISIGKTDEAEAV</sequence>
<dbReference type="InterPro" id="IPR028263">
    <property type="entry name" value="FliG_N"/>
</dbReference>
<dbReference type="RefSeq" id="WP_034824778.1">
    <property type="nucleotide sequence ID" value="NZ_AWFA01000007.1"/>
</dbReference>
<comment type="subcellular location">
    <subcellularLocation>
        <location evidence="1">Bacterial flagellum basal body</location>
    </subcellularLocation>
    <subcellularLocation>
        <location evidence="2">Cell membrane</location>
        <topology evidence="2">Peripheral membrane protein</topology>
        <orientation evidence="2">Cytoplasmic side</orientation>
    </subcellularLocation>
</comment>
<evidence type="ECO:0000259" key="12">
    <source>
        <dbReference type="Pfam" id="PF14842"/>
    </source>
</evidence>
<dbReference type="InterPro" id="IPR000090">
    <property type="entry name" value="Flg_Motor_Flig"/>
</dbReference>
<feature type="domain" description="Flagellar motor switch protein FliG C-terminal" evidence="11">
    <location>
        <begin position="252"/>
        <end position="360"/>
    </location>
</feature>
<evidence type="ECO:0000256" key="2">
    <source>
        <dbReference type="ARBA" id="ARBA00004413"/>
    </source>
</evidence>
<dbReference type="EMBL" id="AWFB01000007">
    <property type="protein sequence ID" value="RAN35063.1"/>
    <property type="molecule type" value="Genomic_DNA"/>
</dbReference>
<dbReference type="InterPro" id="IPR023087">
    <property type="entry name" value="Flg_Motor_Flig_C"/>
</dbReference>
<dbReference type="PANTHER" id="PTHR30534:SF0">
    <property type="entry name" value="FLAGELLAR MOTOR SWITCH PROTEIN FLIG"/>
    <property type="match status" value="1"/>
</dbReference>
<evidence type="ECO:0000256" key="5">
    <source>
        <dbReference type="ARBA" id="ARBA00022475"/>
    </source>
</evidence>
<evidence type="ECO:0000259" key="11">
    <source>
        <dbReference type="Pfam" id="PF01706"/>
    </source>
</evidence>
<evidence type="ECO:0000313" key="13">
    <source>
        <dbReference type="EMBL" id="RAN35063.1"/>
    </source>
</evidence>
<keyword evidence="9" id="KW-0975">Bacterial flagellum</keyword>
<evidence type="ECO:0000256" key="7">
    <source>
        <dbReference type="ARBA" id="ARBA00022779"/>
    </source>
</evidence>
<accession>A0A328JZB4</accession>
<comment type="similarity">
    <text evidence="3">Belongs to the FliG family.</text>
</comment>
<organism evidence="13 14">
    <name type="scientific">Hyphomonas pacifica</name>
    <dbReference type="NCBI Taxonomy" id="1280941"/>
    <lineage>
        <taxon>Bacteria</taxon>
        <taxon>Pseudomonadati</taxon>
        <taxon>Pseudomonadota</taxon>
        <taxon>Alphaproteobacteria</taxon>
        <taxon>Hyphomonadales</taxon>
        <taxon>Hyphomonadaceae</taxon>
        <taxon>Hyphomonas</taxon>
    </lineage>
</organism>
<reference evidence="13 14" key="1">
    <citation type="submission" date="2013-04" db="EMBL/GenBank/DDBJ databases">
        <title>Hyphomonas sp. T24B3 Genome Sequencing.</title>
        <authorList>
            <person name="Lai Q."/>
            <person name="Shao Z."/>
        </authorList>
    </citation>
    <scope>NUCLEOTIDE SEQUENCE [LARGE SCALE GENOMIC DNA]</scope>
    <source>
        <strain evidence="13 14">T24B3</strain>
    </source>
</reference>
<keyword evidence="6" id="KW-0145">Chemotaxis</keyword>
<comment type="caution">
    <text evidence="13">The sequence shown here is derived from an EMBL/GenBank/DDBJ whole genome shotgun (WGS) entry which is preliminary data.</text>
</comment>
<evidence type="ECO:0000256" key="8">
    <source>
        <dbReference type="ARBA" id="ARBA00023136"/>
    </source>
</evidence>
<keyword evidence="5" id="KW-1003">Cell membrane</keyword>
<protein>
    <recommendedName>
        <fullName evidence="4">Flagellar motor switch protein FliG</fullName>
    </recommendedName>
</protein>
<dbReference type="STRING" id="1280941.HY2_09335"/>
<name>A0A062U6I4_9PROT</name>
<evidence type="ECO:0000256" key="4">
    <source>
        <dbReference type="ARBA" id="ARBA00021870"/>
    </source>
</evidence>
<keyword evidence="7" id="KW-0283">Flagellar rotation</keyword>
<dbReference type="eggNOG" id="COG1536">
    <property type="taxonomic scope" value="Bacteria"/>
</dbReference>
<evidence type="ECO:0000256" key="9">
    <source>
        <dbReference type="ARBA" id="ARBA00023143"/>
    </source>
</evidence>
<dbReference type="GO" id="GO:0009425">
    <property type="term" value="C:bacterial-type flagellum basal body"/>
    <property type="evidence" value="ECO:0007669"/>
    <property type="project" value="UniProtKB-SubCell"/>
</dbReference>
<dbReference type="Pfam" id="PF01706">
    <property type="entry name" value="FliG_C"/>
    <property type="match status" value="1"/>
</dbReference>
<keyword evidence="8" id="KW-0472">Membrane</keyword>
<feature type="domain" description="Flagellar motor switch protein FliG N-terminal" evidence="12">
    <location>
        <begin position="31"/>
        <end position="121"/>
    </location>
</feature>
<proteinExistence type="inferred from homology"/>
<keyword evidence="14" id="KW-1185">Reference proteome</keyword>
<dbReference type="PRINTS" id="PR00954">
    <property type="entry name" value="FLGMOTORFLIG"/>
</dbReference>
<evidence type="ECO:0000256" key="1">
    <source>
        <dbReference type="ARBA" id="ARBA00004117"/>
    </source>
</evidence>
<comment type="function">
    <text evidence="10">FliG is one of three proteins (FliG, FliN, FliM) that forms the rotor-mounted switch complex (C ring), located at the base of the basal body. This complex interacts with the CheY and CheZ chemotaxis proteins, in addition to contacting components of the motor that determine the direction of flagellar rotation.</text>
</comment>
<dbReference type="Gene3D" id="1.10.220.30">
    <property type="match status" value="3"/>
</dbReference>
<dbReference type="GO" id="GO:0005886">
    <property type="term" value="C:plasma membrane"/>
    <property type="evidence" value="ECO:0007669"/>
    <property type="project" value="UniProtKB-SubCell"/>
</dbReference>
<dbReference type="PANTHER" id="PTHR30534">
    <property type="entry name" value="FLAGELLAR MOTOR SWITCH PROTEIN FLIG"/>
    <property type="match status" value="1"/>
</dbReference>
<dbReference type="Pfam" id="PF14842">
    <property type="entry name" value="FliG_N"/>
    <property type="match status" value="1"/>
</dbReference>
<evidence type="ECO:0000256" key="6">
    <source>
        <dbReference type="ARBA" id="ARBA00022500"/>
    </source>
</evidence>
<dbReference type="AlphaFoldDB" id="A0A062U6I4"/>
<dbReference type="GO" id="GO:0006935">
    <property type="term" value="P:chemotaxis"/>
    <property type="evidence" value="ECO:0007669"/>
    <property type="project" value="UniProtKB-KW"/>
</dbReference>
<dbReference type="GO" id="GO:0003774">
    <property type="term" value="F:cytoskeletal motor activity"/>
    <property type="evidence" value="ECO:0007669"/>
    <property type="project" value="InterPro"/>
</dbReference>
<dbReference type="InterPro" id="IPR011002">
    <property type="entry name" value="FliG_a-hlx"/>
</dbReference>
<dbReference type="Proteomes" id="UP000249123">
    <property type="component" value="Unassembled WGS sequence"/>
</dbReference>
<evidence type="ECO:0000313" key="14">
    <source>
        <dbReference type="Proteomes" id="UP000249123"/>
    </source>
</evidence>
<dbReference type="OrthoDB" id="7616820at2"/>